<dbReference type="KEGG" id="tbn:TBH_C0832"/>
<protein>
    <recommendedName>
        <fullName evidence="1">PD(D/E)XK endonuclease domain-containing protein</fullName>
    </recommendedName>
</protein>
<evidence type="ECO:0000313" key="3">
    <source>
        <dbReference type="Proteomes" id="UP000031631"/>
    </source>
</evidence>
<evidence type="ECO:0000313" key="2">
    <source>
        <dbReference type="EMBL" id="BAO43767.1"/>
    </source>
</evidence>
<reference evidence="2 3" key="1">
    <citation type="journal article" date="2014" name="PLoS ONE">
        <title>Physiological and genomic features of a novel sulfur-oxidizing gammaproteobacterium belonging to a previously uncultivated symbiotic lineage isolated from a hydrothermal vent.</title>
        <authorList>
            <person name="Nunoura T."/>
            <person name="Takaki Y."/>
            <person name="Kazama H."/>
            <person name="Kakuta J."/>
            <person name="Shimamura S."/>
            <person name="Makita H."/>
            <person name="Hirai M."/>
            <person name="Miyazaki M."/>
            <person name="Takai K."/>
        </authorList>
    </citation>
    <scope>NUCLEOTIDE SEQUENCE [LARGE SCALE GENOMIC DNA]</scope>
    <source>
        <strain evidence="2 3">Hiromi1</strain>
    </source>
</reference>
<proteinExistence type="predicted"/>
<organism evidence="2 3">
    <name type="scientific">Thiolapillus brandeum</name>
    <dbReference type="NCBI Taxonomy" id="1076588"/>
    <lineage>
        <taxon>Bacteria</taxon>
        <taxon>Pseudomonadati</taxon>
        <taxon>Pseudomonadota</taxon>
        <taxon>Gammaproteobacteria</taxon>
        <taxon>Chromatiales</taxon>
        <taxon>Sedimenticolaceae</taxon>
        <taxon>Thiolapillus</taxon>
    </lineage>
</organism>
<dbReference type="EMBL" id="AP012273">
    <property type="protein sequence ID" value="BAO43767.1"/>
    <property type="molecule type" value="Genomic_DNA"/>
</dbReference>
<dbReference type="InterPro" id="IPR011856">
    <property type="entry name" value="tRNA_endonuc-like_dom_sf"/>
</dbReference>
<dbReference type="Proteomes" id="UP000031631">
    <property type="component" value="Chromosome"/>
</dbReference>
<name>A0A7U6GHK9_9GAMM</name>
<sequence>MTRPMLWNSICAMHHTKDKGDLGVLKAQLDLFEQGFLILNPVTEHAPFDLVGYRGKTFVRIQVKYKSVDRTGSMTVHFRSSWTDKNGTHMRQVDKDEVDLYCIYCPDTDECYYLDPKNYNRSVTLRVEAPKNNQARNVKLARDFRRVP</sequence>
<accession>A0A7U6GHK9</accession>
<gene>
    <name evidence="2" type="ORF">TBH_C0832</name>
</gene>
<dbReference type="GO" id="GO:0003676">
    <property type="term" value="F:nucleic acid binding"/>
    <property type="evidence" value="ECO:0007669"/>
    <property type="project" value="InterPro"/>
</dbReference>
<evidence type="ECO:0000259" key="1">
    <source>
        <dbReference type="Pfam" id="PF11645"/>
    </source>
</evidence>
<dbReference type="Pfam" id="PF11645">
    <property type="entry name" value="PDDEXK_5"/>
    <property type="match status" value="1"/>
</dbReference>
<dbReference type="InterPro" id="IPR021671">
    <property type="entry name" value="PD(D/E)XK_Endonuc"/>
</dbReference>
<keyword evidence="3" id="KW-1185">Reference proteome</keyword>
<dbReference type="Gene3D" id="3.40.1350.10">
    <property type="match status" value="1"/>
</dbReference>
<feature type="domain" description="PD(D/E)XK endonuclease" evidence="1">
    <location>
        <begin position="14"/>
        <end position="145"/>
    </location>
</feature>
<dbReference type="AlphaFoldDB" id="A0A7U6GHK9"/>